<proteinExistence type="predicted"/>
<dbReference type="Pfam" id="PF04225">
    <property type="entry name" value="LysM_OapA"/>
    <property type="match status" value="1"/>
</dbReference>
<dbReference type="RefSeq" id="WP_067650752.1">
    <property type="nucleotide sequence ID" value="NZ_CP015249.1"/>
</dbReference>
<dbReference type="FunFam" id="2.70.70.10:FF:000002">
    <property type="entry name" value="Murein DD-endopeptidase MepM"/>
    <property type="match status" value="1"/>
</dbReference>
<feature type="transmembrane region" description="Helical" evidence="8">
    <location>
        <begin position="56"/>
        <end position="77"/>
    </location>
</feature>
<dbReference type="PANTHER" id="PTHR21666">
    <property type="entry name" value="PEPTIDASE-RELATED"/>
    <property type="match status" value="1"/>
</dbReference>
<feature type="domain" description="Opacity-associated protein A LysM-like" evidence="10">
    <location>
        <begin position="122"/>
        <end position="200"/>
    </location>
</feature>
<dbReference type="InterPro" id="IPR016047">
    <property type="entry name" value="M23ase_b-sheet_dom"/>
</dbReference>
<evidence type="ECO:0000259" key="10">
    <source>
        <dbReference type="Pfam" id="PF04225"/>
    </source>
</evidence>
<evidence type="ECO:0000259" key="11">
    <source>
        <dbReference type="Pfam" id="PF19425"/>
    </source>
</evidence>
<evidence type="ECO:0000256" key="5">
    <source>
        <dbReference type="ARBA" id="ARBA00022801"/>
    </source>
</evidence>
<dbReference type="GO" id="GO:0030313">
    <property type="term" value="C:cell envelope"/>
    <property type="evidence" value="ECO:0007669"/>
    <property type="project" value="UniProtKB-SubCell"/>
</dbReference>
<dbReference type="OrthoDB" id="9805070at2"/>
<comment type="subcellular location">
    <subcellularLocation>
        <location evidence="2">Cell envelope</location>
    </subcellularLocation>
</comment>
<dbReference type="GO" id="GO:0046872">
    <property type="term" value="F:metal ion binding"/>
    <property type="evidence" value="ECO:0007669"/>
    <property type="project" value="UniProtKB-KW"/>
</dbReference>
<dbReference type="CDD" id="cd12797">
    <property type="entry name" value="M23_peptidase"/>
    <property type="match status" value="1"/>
</dbReference>
<keyword evidence="3" id="KW-0645">Protease</keyword>
<accession>A0A167H9Y6</accession>
<dbReference type="GO" id="GO:0004222">
    <property type="term" value="F:metalloendopeptidase activity"/>
    <property type="evidence" value="ECO:0007669"/>
    <property type="project" value="TreeGrafter"/>
</dbReference>
<dbReference type="Pfam" id="PF01551">
    <property type="entry name" value="Peptidase_M23"/>
    <property type="match status" value="1"/>
</dbReference>
<dbReference type="KEGG" id="dko:I596_3669"/>
<dbReference type="GO" id="GO:0006508">
    <property type="term" value="P:proteolysis"/>
    <property type="evidence" value="ECO:0007669"/>
    <property type="project" value="UniProtKB-KW"/>
</dbReference>
<keyword evidence="6" id="KW-0862">Zinc</keyword>
<dbReference type="InterPro" id="IPR011055">
    <property type="entry name" value="Dup_hybrid_motif"/>
</dbReference>
<keyword evidence="5" id="KW-0378">Hydrolase</keyword>
<keyword evidence="13" id="KW-1185">Reference proteome</keyword>
<evidence type="ECO:0000313" key="13">
    <source>
        <dbReference type="Proteomes" id="UP000076830"/>
    </source>
</evidence>
<keyword evidence="8" id="KW-0812">Transmembrane</keyword>
<evidence type="ECO:0000256" key="1">
    <source>
        <dbReference type="ARBA" id="ARBA00001947"/>
    </source>
</evidence>
<feature type="domain" description="M23ase beta-sheet core" evidence="9">
    <location>
        <begin position="348"/>
        <end position="443"/>
    </location>
</feature>
<dbReference type="InterPro" id="IPR007340">
    <property type="entry name" value="LysM_Opacity-associatedA"/>
</dbReference>
<dbReference type="SUPFAM" id="SSF51261">
    <property type="entry name" value="Duplicated hybrid motif"/>
    <property type="match status" value="1"/>
</dbReference>
<feature type="domain" description="Csd3-like second N-terminal" evidence="11">
    <location>
        <begin position="216"/>
        <end position="335"/>
    </location>
</feature>
<dbReference type="Gene3D" id="2.70.70.10">
    <property type="entry name" value="Glucose Permease (Domain IIA)"/>
    <property type="match status" value="1"/>
</dbReference>
<evidence type="ECO:0000256" key="6">
    <source>
        <dbReference type="ARBA" id="ARBA00022833"/>
    </source>
</evidence>
<keyword evidence="4" id="KW-0479">Metal-binding</keyword>
<name>A0A167H9Y6_9GAMM</name>
<keyword evidence="8" id="KW-1133">Transmembrane helix</keyword>
<dbReference type="EMBL" id="CP015249">
    <property type="protein sequence ID" value="ANB19652.1"/>
    <property type="molecule type" value="Genomic_DNA"/>
</dbReference>
<dbReference type="PATRIC" id="fig|1300342.3.peg.3583"/>
<dbReference type="PANTHER" id="PTHR21666:SF288">
    <property type="entry name" value="CELL DIVISION PROTEIN YTFB"/>
    <property type="match status" value="1"/>
</dbReference>
<gene>
    <name evidence="12" type="ORF">I596_3669</name>
</gene>
<reference evidence="12 13" key="1">
    <citation type="submission" date="2016-04" db="EMBL/GenBank/DDBJ databases">
        <title>Complete genome sequence of Dokdonella koreensis DS-123T.</title>
        <authorList>
            <person name="Kim J.F."/>
            <person name="Lee H."/>
            <person name="Kwak M.-J."/>
        </authorList>
    </citation>
    <scope>NUCLEOTIDE SEQUENCE [LARGE SCALE GENOMIC DNA]</scope>
    <source>
        <strain evidence="12 13">DS-123</strain>
    </source>
</reference>
<protein>
    <submittedName>
        <fullName evidence="12">Metalloendopeptidase-like membrane protein</fullName>
    </submittedName>
</protein>
<keyword evidence="8" id="KW-0472">Membrane</keyword>
<dbReference type="STRING" id="1300342.I596_3669"/>
<dbReference type="Proteomes" id="UP000076830">
    <property type="component" value="Chromosome"/>
</dbReference>
<dbReference type="GO" id="GO:0042834">
    <property type="term" value="F:peptidoglycan binding"/>
    <property type="evidence" value="ECO:0007669"/>
    <property type="project" value="InterPro"/>
</dbReference>
<sequence length="492" mass="54111">MTDHSQRPQATRQSNRRLAIRRWAQRHYFQFYSRCANWTFVQNVAAAPVSWRREHWVLGGAAVTLIVLAGFIVPTFAGATRQDPVPVTYTTVSLDLPQRPLDEADPAIAALAGAEPGADEREWRIVRVQAGQSLSDIFREQGLSPADLQRALDAQDDASALRRIRPGDEFAFDVAADGSLTAMRFDRGDNARVTLQFDGSGVQEAVQDRLVERRVQVAHGVVTRSLFDAGEQAGISDAMVIKLANAFGYDIDFAQDLREGDSFSVIYDEVYREGERLRNGEILAATFINQGKRYTAIRYTNTTGETVYYTEDGRPLRKSFLRTPVEFTRISSKFSTGRKHPVLGYMRAHKGVDYAAPTGTPIRAAGDGKVTFRGWQNGYGNTVIVQHEGKHTTLYGHMSRFANIKVGQRVSQGSTIGYVGATGLATGPHLHYEFRVAGAHRDPLTVTLPPAAPLPAGELARFRQQASPMLAKLQMVDGSRLASSSPRSAGNG</sequence>
<evidence type="ECO:0000256" key="2">
    <source>
        <dbReference type="ARBA" id="ARBA00004196"/>
    </source>
</evidence>
<evidence type="ECO:0000256" key="4">
    <source>
        <dbReference type="ARBA" id="ARBA00022723"/>
    </source>
</evidence>
<dbReference type="InterPro" id="IPR050570">
    <property type="entry name" value="Cell_wall_metabolism_enzyme"/>
</dbReference>
<comment type="cofactor">
    <cofactor evidence="1">
        <name>Zn(2+)</name>
        <dbReference type="ChEBI" id="CHEBI:29105"/>
    </cofactor>
</comment>
<evidence type="ECO:0000259" key="9">
    <source>
        <dbReference type="Pfam" id="PF01551"/>
    </source>
</evidence>
<keyword evidence="7" id="KW-0482">Metalloprotease</keyword>
<dbReference type="AlphaFoldDB" id="A0A167H9Y6"/>
<evidence type="ECO:0000256" key="8">
    <source>
        <dbReference type="SAM" id="Phobius"/>
    </source>
</evidence>
<organism evidence="12 13">
    <name type="scientific">Dokdonella koreensis DS-123</name>
    <dbReference type="NCBI Taxonomy" id="1300342"/>
    <lineage>
        <taxon>Bacteria</taxon>
        <taxon>Pseudomonadati</taxon>
        <taxon>Pseudomonadota</taxon>
        <taxon>Gammaproteobacteria</taxon>
        <taxon>Lysobacterales</taxon>
        <taxon>Rhodanobacteraceae</taxon>
        <taxon>Dokdonella</taxon>
    </lineage>
</organism>
<evidence type="ECO:0000256" key="7">
    <source>
        <dbReference type="ARBA" id="ARBA00023049"/>
    </source>
</evidence>
<dbReference type="InterPro" id="IPR045834">
    <property type="entry name" value="Csd3_N2"/>
</dbReference>
<dbReference type="Pfam" id="PF19425">
    <property type="entry name" value="Csd3_N2"/>
    <property type="match status" value="1"/>
</dbReference>
<dbReference type="Gene3D" id="3.10.450.350">
    <property type="match status" value="2"/>
</dbReference>
<evidence type="ECO:0000256" key="3">
    <source>
        <dbReference type="ARBA" id="ARBA00022670"/>
    </source>
</evidence>
<evidence type="ECO:0000313" key="12">
    <source>
        <dbReference type="EMBL" id="ANB19652.1"/>
    </source>
</evidence>